<evidence type="ECO:0000313" key="3">
    <source>
        <dbReference type="EMBL" id="SEM16882.1"/>
    </source>
</evidence>
<dbReference type="AlphaFoldDB" id="A0A1H7W5M6"/>
<dbReference type="Proteomes" id="UP000321425">
    <property type="component" value="Unassembled WGS sequence"/>
</dbReference>
<evidence type="ECO:0000313" key="5">
    <source>
        <dbReference type="Proteomes" id="UP000321425"/>
    </source>
</evidence>
<keyword evidence="5" id="KW-1185">Reference proteome</keyword>
<dbReference type="InterPro" id="IPR036514">
    <property type="entry name" value="SGNH_hydro_sf"/>
</dbReference>
<feature type="region of interest" description="Disordered" evidence="1">
    <location>
        <begin position="34"/>
        <end position="63"/>
    </location>
</feature>
<protein>
    <recommendedName>
        <fullName evidence="6">GDSL-like Lipase/Acylhydrolase</fullName>
    </recommendedName>
</protein>
<dbReference type="STRING" id="426703.SAMN04488100_1318"/>
<dbReference type="RefSeq" id="WP_091489274.1">
    <property type="nucleotide sequence ID" value="NZ_BJUX01000028.1"/>
</dbReference>
<dbReference type="Proteomes" id="UP000198548">
    <property type="component" value="Unassembled WGS sequence"/>
</dbReference>
<proteinExistence type="predicted"/>
<evidence type="ECO:0000313" key="4">
    <source>
        <dbReference type="Proteomes" id="UP000198548"/>
    </source>
</evidence>
<evidence type="ECO:0000256" key="1">
    <source>
        <dbReference type="SAM" id="MobiDB-lite"/>
    </source>
</evidence>
<name>A0A1H7W5M6_9LACT</name>
<dbReference type="EMBL" id="BJUX01000028">
    <property type="protein sequence ID" value="GEK89964.1"/>
    <property type="molecule type" value="Genomic_DNA"/>
</dbReference>
<reference evidence="3 4" key="1">
    <citation type="submission" date="2016-10" db="EMBL/GenBank/DDBJ databases">
        <authorList>
            <person name="de Groot N.N."/>
        </authorList>
    </citation>
    <scope>NUCLEOTIDE SEQUENCE [LARGE SCALE GENOMIC DNA]</scope>
    <source>
        <strain evidence="3 4">DSM 19182</strain>
    </source>
</reference>
<accession>A0A1H7W5M6</accession>
<evidence type="ECO:0008006" key="6">
    <source>
        <dbReference type="Google" id="ProtNLM"/>
    </source>
</evidence>
<evidence type="ECO:0000313" key="2">
    <source>
        <dbReference type="EMBL" id="GEK89964.1"/>
    </source>
</evidence>
<dbReference type="EMBL" id="FOBL01000031">
    <property type="protein sequence ID" value="SEM16882.1"/>
    <property type="molecule type" value="Genomic_DNA"/>
</dbReference>
<sequence>MKKSVMMMPLLFTAVLGTIFFGLRYSAGQSEEMAEEQMTVSQREDETEKLAVEPVPANGDKLPAGSSPAELLEYYEANSEILSLYQYLDYVSLKKENVTLAYYGEIDTNNTWVSKVTEKMQDSVSGEFTMIDLSFPGYDSYELYIEQTAQTVADEDPDVVIYGLPALSDQMRDMGLEETEEFMSYVLDRLLMIEDAKLITLDPFPVPGQMSQLNSRSLDYRNYISRMQKVSEEYNLPLIPLHADFTAEVPEDQLGDYYDETDELNETGNEQVFSLLDDWFSEEM</sequence>
<feature type="compositionally biased region" description="Basic and acidic residues" evidence="1">
    <location>
        <begin position="42"/>
        <end position="51"/>
    </location>
</feature>
<dbReference type="SUPFAM" id="SSF52266">
    <property type="entry name" value="SGNH hydrolase"/>
    <property type="match status" value="1"/>
</dbReference>
<organism evidence="3 4">
    <name type="scientific">Alkalibacterium putridalgicola</name>
    <dbReference type="NCBI Taxonomy" id="426703"/>
    <lineage>
        <taxon>Bacteria</taxon>
        <taxon>Bacillati</taxon>
        <taxon>Bacillota</taxon>
        <taxon>Bacilli</taxon>
        <taxon>Lactobacillales</taxon>
        <taxon>Carnobacteriaceae</taxon>
        <taxon>Alkalibacterium</taxon>
    </lineage>
</organism>
<gene>
    <name evidence="2" type="ORF">APU01nite_20030</name>
    <name evidence="3" type="ORF">SAMN04488100_1318</name>
</gene>
<dbReference type="Gene3D" id="3.40.50.1110">
    <property type="entry name" value="SGNH hydrolase"/>
    <property type="match status" value="1"/>
</dbReference>
<dbReference type="OrthoDB" id="2155748at2"/>
<reference evidence="2 5" key="2">
    <citation type="submission" date="2019-07" db="EMBL/GenBank/DDBJ databases">
        <title>Whole genome shotgun sequence of Alkalibacterium putridalgicola NBRC 103243.</title>
        <authorList>
            <person name="Hosoyama A."/>
            <person name="Uohara A."/>
            <person name="Ohji S."/>
            <person name="Ichikawa N."/>
        </authorList>
    </citation>
    <scope>NUCLEOTIDE SEQUENCE [LARGE SCALE GENOMIC DNA]</scope>
    <source>
        <strain evidence="2 5">NBRC 103243</strain>
    </source>
</reference>